<protein>
    <submittedName>
        <fullName evidence="3">Serine carboxypeptidase-like 46</fullName>
    </submittedName>
</protein>
<reference evidence="3" key="1">
    <citation type="submission" date="2025-08" db="UniProtKB">
        <authorList>
            <consortium name="RefSeq"/>
        </authorList>
    </citation>
    <scope>IDENTIFICATION</scope>
</reference>
<dbReference type="GeneID" id="104591210"/>
<evidence type="ECO:0000313" key="3">
    <source>
        <dbReference type="RefSeq" id="XP_010248297.1"/>
    </source>
</evidence>
<feature type="non-terminal residue" evidence="3">
    <location>
        <position position="154"/>
    </location>
</feature>
<dbReference type="PANTHER" id="PTHR11802:SF349">
    <property type="entry name" value="SERINE CARBOXYPEPTIDASE-LIKE 46"/>
    <property type="match status" value="1"/>
</dbReference>
<dbReference type="PRINTS" id="PR00724">
    <property type="entry name" value="CRBOXYPTASEC"/>
</dbReference>
<sequence>MLYVESPIGVGFSYSNTSSDYISWNDTTTADDNLKFLLNWLEKFPRYKDSDLYLAGDSYAGHFIPQLASLLLEHNKNPNIGPIKLKGVALGNPLLDLDISMESADNLWSHGAISDETLMLEKTVCKISRYYKELFVYNNVSKECSDVLDRINNE</sequence>
<dbReference type="SUPFAM" id="SSF53474">
    <property type="entry name" value="alpha/beta-Hydrolases"/>
    <property type="match status" value="1"/>
</dbReference>
<accession>A0A1U7Z4W9</accession>
<comment type="similarity">
    <text evidence="1">Belongs to the peptidase S10 family.</text>
</comment>
<gene>
    <name evidence="3" type="primary">LOC104591210</name>
</gene>
<dbReference type="OMA" id="KIRTRCH"/>
<dbReference type="GO" id="GO:0006508">
    <property type="term" value="P:proteolysis"/>
    <property type="evidence" value="ECO:0007669"/>
    <property type="project" value="InterPro"/>
</dbReference>
<dbReference type="KEGG" id="nnu:104591210"/>
<dbReference type="PANTHER" id="PTHR11802">
    <property type="entry name" value="SERINE PROTEASE FAMILY S10 SERINE CARBOXYPEPTIDASE"/>
    <property type="match status" value="1"/>
</dbReference>
<keyword evidence="2" id="KW-1185">Reference proteome</keyword>
<dbReference type="Proteomes" id="UP000189703">
    <property type="component" value="Unplaced"/>
</dbReference>
<organism evidence="2 3">
    <name type="scientific">Nelumbo nucifera</name>
    <name type="common">Sacred lotus</name>
    <dbReference type="NCBI Taxonomy" id="4432"/>
    <lineage>
        <taxon>Eukaryota</taxon>
        <taxon>Viridiplantae</taxon>
        <taxon>Streptophyta</taxon>
        <taxon>Embryophyta</taxon>
        <taxon>Tracheophyta</taxon>
        <taxon>Spermatophyta</taxon>
        <taxon>Magnoliopsida</taxon>
        <taxon>Proteales</taxon>
        <taxon>Nelumbonaceae</taxon>
        <taxon>Nelumbo</taxon>
    </lineage>
</organism>
<dbReference type="InterPro" id="IPR001563">
    <property type="entry name" value="Peptidase_S10"/>
</dbReference>
<evidence type="ECO:0000256" key="1">
    <source>
        <dbReference type="ARBA" id="ARBA00009431"/>
    </source>
</evidence>
<dbReference type="InterPro" id="IPR029058">
    <property type="entry name" value="AB_hydrolase_fold"/>
</dbReference>
<dbReference type="GO" id="GO:0004185">
    <property type="term" value="F:serine-type carboxypeptidase activity"/>
    <property type="evidence" value="ECO:0000318"/>
    <property type="project" value="GO_Central"/>
</dbReference>
<dbReference type="InParanoid" id="A0A1U7Z4W9"/>
<name>A0A1U7Z4W9_NELNU</name>
<evidence type="ECO:0000313" key="2">
    <source>
        <dbReference type="Proteomes" id="UP000189703"/>
    </source>
</evidence>
<dbReference type="OrthoDB" id="443318at2759"/>
<dbReference type="Pfam" id="PF00450">
    <property type="entry name" value="Peptidase_S10"/>
    <property type="match status" value="1"/>
</dbReference>
<dbReference type="RefSeq" id="XP_010248297.1">
    <property type="nucleotide sequence ID" value="XM_010249995.1"/>
</dbReference>
<proteinExistence type="inferred from homology"/>
<dbReference type="Gene3D" id="3.40.50.1820">
    <property type="entry name" value="alpha/beta hydrolase"/>
    <property type="match status" value="1"/>
</dbReference>
<dbReference type="AlphaFoldDB" id="A0A1U7Z4W9"/>
<dbReference type="eggNOG" id="KOG1282">
    <property type="taxonomic scope" value="Eukaryota"/>
</dbReference>